<dbReference type="Pfam" id="PF01725">
    <property type="entry name" value="Ham1p_like"/>
    <property type="match status" value="1"/>
</dbReference>
<reference evidence="3 4" key="1">
    <citation type="submission" date="2023-02" db="EMBL/GenBank/DDBJ databases">
        <title>Encephalitozoon hellem ATCC 50451 complete genome.</title>
        <authorList>
            <person name="Mascarenhas dos Santos A.C."/>
            <person name="Julian A.T."/>
            <person name="Pombert J.-F."/>
        </authorList>
    </citation>
    <scope>NUCLEOTIDE SEQUENCE [LARGE SCALE GENOMIC DNA]</scope>
    <source>
        <strain evidence="3 4">ATCC 50451</strain>
    </source>
</reference>
<keyword evidence="2" id="KW-0378">Hydrolase</keyword>
<comment type="similarity">
    <text evidence="1">Belongs to the HAM1 NTPase family.</text>
</comment>
<keyword evidence="4" id="KW-1185">Reference proteome</keyword>
<dbReference type="SUPFAM" id="SSF52972">
    <property type="entry name" value="ITPase-like"/>
    <property type="match status" value="1"/>
</dbReference>
<gene>
    <name evidence="3" type="ORF">PFJ87_05g01100</name>
</gene>
<evidence type="ECO:0000256" key="2">
    <source>
        <dbReference type="ARBA" id="ARBA00022801"/>
    </source>
</evidence>
<organism evidence="3 4">
    <name type="scientific">Encephalitozoon hellem</name>
    <name type="common">Microsporidian parasite</name>
    <dbReference type="NCBI Taxonomy" id="27973"/>
    <lineage>
        <taxon>Eukaryota</taxon>
        <taxon>Fungi</taxon>
        <taxon>Fungi incertae sedis</taxon>
        <taxon>Microsporidia</taxon>
        <taxon>Unikaryonidae</taxon>
        <taxon>Encephalitozoon</taxon>
    </lineage>
</organism>
<name>A0ABY8CLW0_ENCHE</name>
<protein>
    <submittedName>
        <fullName evidence="3">Ham1 nucleotide triphosphosphatase</fullName>
    </submittedName>
</protein>
<proteinExistence type="inferred from homology"/>
<evidence type="ECO:0000256" key="1">
    <source>
        <dbReference type="ARBA" id="ARBA00008023"/>
    </source>
</evidence>
<dbReference type="Gene3D" id="3.90.950.10">
    <property type="match status" value="1"/>
</dbReference>
<dbReference type="PANTHER" id="PTHR11067:SF9">
    <property type="entry name" value="INOSINE TRIPHOSPHATE PYROPHOSPHATASE"/>
    <property type="match status" value="1"/>
</dbReference>
<dbReference type="InterPro" id="IPR029001">
    <property type="entry name" value="ITPase-like_fam"/>
</dbReference>
<dbReference type="InterPro" id="IPR002637">
    <property type="entry name" value="RdgB/HAM1"/>
</dbReference>
<evidence type="ECO:0000313" key="4">
    <source>
        <dbReference type="Proteomes" id="UP001217963"/>
    </source>
</evidence>
<dbReference type="EMBL" id="CP119066">
    <property type="protein sequence ID" value="WEL38641.1"/>
    <property type="molecule type" value="Genomic_DNA"/>
</dbReference>
<sequence>MEGHETVLKACSDMAICSRETIDRGHRFGESAPRHLRAIFITSSSYKYETFRKFLNAPVELVVLDIEEIQGSKEEIMMDKLRKASHLVTESTIAFVDDTSIHMNGLEGFPGQYAKDFLKIGAPRILEIASKVGRGCSYSTIIGMMRMEEGKVVTKTFCGEVRGDIVQKGKEDPRVFNDIFVPKEEEYDEVPCGMEGVKIGRYRAVEKVKRHLREIGIYERLFEN</sequence>
<evidence type="ECO:0000313" key="3">
    <source>
        <dbReference type="EMBL" id="WEL38641.1"/>
    </source>
</evidence>
<dbReference type="PANTHER" id="PTHR11067">
    <property type="entry name" value="INOSINE TRIPHOSPHATE PYROPHOSPHATASE/HAM1 PROTEIN"/>
    <property type="match status" value="1"/>
</dbReference>
<accession>A0ABY8CLW0</accession>
<dbReference type="Proteomes" id="UP001217963">
    <property type="component" value="Chromosome V"/>
</dbReference>